<proteinExistence type="predicted"/>
<dbReference type="EMBL" id="JAIWYP010000014">
    <property type="protein sequence ID" value="KAH3711107.1"/>
    <property type="molecule type" value="Genomic_DNA"/>
</dbReference>
<name>A0A9D4BVS6_DREPO</name>
<gene>
    <name evidence="1" type="ORF">DPMN_070607</name>
</gene>
<accession>A0A9D4BVS6</accession>
<dbReference type="AlphaFoldDB" id="A0A9D4BVS6"/>
<dbReference type="Proteomes" id="UP000828390">
    <property type="component" value="Unassembled WGS sequence"/>
</dbReference>
<comment type="caution">
    <text evidence="1">The sequence shown here is derived from an EMBL/GenBank/DDBJ whole genome shotgun (WGS) entry which is preliminary data.</text>
</comment>
<sequence>MVTADVCARKWSSVRLVDARLDPLRRQYEIDLVVYLPVWSMPGRCSGRFVWVQRDGQCELVASGELKKSQTSVFGLS</sequence>
<evidence type="ECO:0000313" key="1">
    <source>
        <dbReference type="EMBL" id="KAH3711107.1"/>
    </source>
</evidence>
<protein>
    <submittedName>
        <fullName evidence="1">Uncharacterized protein</fullName>
    </submittedName>
</protein>
<reference evidence="1" key="2">
    <citation type="submission" date="2020-11" db="EMBL/GenBank/DDBJ databases">
        <authorList>
            <person name="McCartney M.A."/>
            <person name="Auch B."/>
            <person name="Kono T."/>
            <person name="Mallez S."/>
            <person name="Becker A."/>
            <person name="Gohl D.M."/>
            <person name="Silverstein K.A.T."/>
            <person name="Koren S."/>
            <person name="Bechman K.B."/>
            <person name="Herman A."/>
            <person name="Abrahante J.E."/>
            <person name="Garbe J."/>
        </authorList>
    </citation>
    <scope>NUCLEOTIDE SEQUENCE</scope>
    <source>
        <strain evidence="1">Duluth1</strain>
        <tissue evidence="1">Whole animal</tissue>
    </source>
</reference>
<organism evidence="1 2">
    <name type="scientific">Dreissena polymorpha</name>
    <name type="common">Zebra mussel</name>
    <name type="synonym">Mytilus polymorpha</name>
    <dbReference type="NCBI Taxonomy" id="45954"/>
    <lineage>
        <taxon>Eukaryota</taxon>
        <taxon>Metazoa</taxon>
        <taxon>Spiralia</taxon>
        <taxon>Lophotrochozoa</taxon>
        <taxon>Mollusca</taxon>
        <taxon>Bivalvia</taxon>
        <taxon>Autobranchia</taxon>
        <taxon>Heteroconchia</taxon>
        <taxon>Euheterodonta</taxon>
        <taxon>Imparidentia</taxon>
        <taxon>Neoheterodontei</taxon>
        <taxon>Myida</taxon>
        <taxon>Dreissenoidea</taxon>
        <taxon>Dreissenidae</taxon>
        <taxon>Dreissena</taxon>
    </lineage>
</organism>
<evidence type="ECO:0000313" key="2">
    <source>
        <dbReference type="Proteomes" id="UP000828390"/>
    </source>
</evidence>
<reference evidence="1" key="1">
    <citation type="journal article" date="2019" name="bioRxiv">
        <title>The Genome of the Zebra Mussel, Dreissena polymorpha: A Resource for Invasive Species Research.</title>
        <authorList>
            <person name="McCartney M.A."/>
            <person name="Auch B."/>
            <person name="Kono T."/>
            <person name="Mallez S."/>
            <person name="Zhang Y."/>
            <person name="Obille A."/>
            <person name="Becker A."/>
            <person name="Abrahante J.E."/>
            <person name="Garbe J."/>
            <person name="Badalamenti J.P."/>
            <person name="Herman A."/>
            <person name="Mangelson H."/>
            <person name="Liachko I."/>
            <person name="Sullivan S."/>
            <person name="Sone E.D."/>
            <person name="Koren S."/>
            <person name="Silverstein K.A.T."/>
            <person name="Beckman K.B."/>
            <person name="Gohl D.M."/>
        </authorList>
    </citation>
    <scope>NUCLEOTIDE SEQUENCE</scope>
    <source>
        <strain evidence="1">Duluth1</strain>
        <tissue evidence="1">Whole animal</tissue>
    </source>
</reference>
<keyword evidence="2" id="KW-1185">Reference proteome</keyword>